<evidence type="ECO:0000256" key="2">
    <source>
        <dbReference type="RuleBase" id="RU361173"/>
    </source>
</evidence>
<dbReference type="InterPro" id="IPR035992">
    <property type="entry name" value="Ricin_B-like_lectins"/>
</dbReference>
<dbReference type="PROSITE" id="PS50231">
    <property type="entry name" value="RICIN_B_LECTIN"/>
    <property type="match status" value="1"/>
</dbReference>
<comment type="subcellular location">
    <subcellularLocation>
        <location evidence="2">Secreted</location>
    </subcellularLocation>
</comment>
<comment type="similarity">
    <text evidence="2">Belongs to the polysaccharide lyase 1 family.</text>
</comment>
<evidence type="ECO:0000256" key="3">
    <source>
        <dbReference type="SAM" id="MobiDB-lite"/>
    </source>
</evidence>
<feature type="compositionally biased region" description="Low complexity" evidence="3">
    <location>
        <begin position="208"/>
        <end position="224"/>
    </location>
</feature>
<dbReference type="SMART" id="SM00458">
    <property type="entry name" value="RICIN"/>
    <property type="match status" value="1"/>
</dbReference>
<name>A0ABR8KSN5_9ACTN</name>
<evidence type="ECO:0000259" key="4">
    <source>
        <dbReference type="SMART" id="SM00458"/>
    </source>
</evidence>
<organism evidence="6 7">
    <name type="scientific">Microbispora bryophytorum subsp. camponoti</name>
    <dbReference type="NCBI Taxonomy" id="1677852"/>
    <lineage>
        <taxon>Bacteria</taxon>
        <taxon>Bacillati</taxon>
        <taxon>Actinomycetota</taxon>
        <taxon>Actinomycetes</taxon>
        <taxon>Streptosporangiales</taxon>
        <taxon>Streptosporangiaceae</taxon>
        <taxon>Microbispora</taxon>
    </lineage>
</organism>
<dbReference type="SMART" id="SM00656">
    <property type="entry name" value="Amb_all"/>
    <property type="match status" value="1"/>
</dbReference>
<dbReference type="Gene3D" id="2.80.10.50">
    <property type="match status" value="2"/>
</dbReference>
<dbReference type="Gene3D" id="2.160.20.10">
    <property type="entry name" value="Single-stranded right-handed beta-helix, Pectin lyase-like"/>
    <property type="match status" value="1"/>
</dbReference>
<dbReference type="CDD" id="cd00161">
    <property type="entry name" value="beta-trefoil_Ricin-like"/>
    <property type="match status" value="1"/>
</dbReference>
<dbReference type="PANTHER" id="PTHR31683">
    <property type="entry name" value="PECTATE LYASE 18-RELATED"/>
    <property type="match status" value="1"/>
</dbReference>
<dbReference type="SUPFAM" id="SSF50370">
    <property type="entry name" value="Ricin B-like lectins"/>
    <property type="match status" value="1"/>
</dbReference>
<dbReference type="InterPro" id="IPR000772">
    <property type="entry name" value="Ricin_B_lectin"/>
</dbReference>
<dbReference type="Pfam" id="PF00652">
    <property type="entry name" value="Ricin_B_lectin"/>
    <property type="match status" value="1"/>
</dbReference>
<dbReference type="InterPro" id="IPR012334">
    <property type="entry name" value="Pectin_lyas_fold"/>
</dbReference>
<dbReference type="SUPFAM" id="SSF51126">
    <property type="entry name" value="Pectin lyase-like"/>
    <property type="match status" value="1"/>
</dbReference>
<keyword evidence="2" id="KW-0119">Carbohydrate metabolism</keyword>
<dbReference type="Pfam" id="PF00544">
    <property type="entry name" value="Pectate_lyase_4"/>
    <property type="match status" value="1"/>
</dbReference>
<accession>A0ABR8KSN5</accession>
<dbReference type="InterPro" id="IPR011050">
    <property type="entry name" value="Pectin_lyase_fold/virulence"/>
</dbReference>
<dbReference type="InterPro" id="IPR002022">
    <property type="entry name" value="Pec_lyase"/>
</dbReference>
<dbReference type="PANTHER" id="PTHR31683:SF18">
    <property type="entry name" value="PECTATE LYASE 21-RELATED"/>
    <property type="match status" value="1"/>
</dbReference>
<dbReference type="Proteomes" id="UP000653231">
    <property type="component" value="Unassembled WGS sequence"/>
</dbReference>
<feature type="compositionally biased region" description="Low complexity" evidence="3">
    <location>
        <begin position="232"/>
        <end position="245"/>
    </location>
</feature>
<comment type="caution">
    <text evidence="6">The sequence shown here is derived from an EMBL/GenBank/DDBJ whole genome shotgun (WGS) entry which is preliminary data.</text>
</comment>
<feature type="domain" description="Ricin B lectin" evidence="4">
    <location>
        <begin position="73"/>
        <end position="208"/>
    </location>
</feature>
<dbReference type="InterPro" id="IPR045032">
    <property type="entry name" value="PEL"/>
</dbReference>
<evidence type="ECO:0000256" key="1">
    <source>
        <dbReference type="ARBA" id="ARBA00023239"/>
    </source>
</evidence>
<keyword evidence="2" id="KW-0624">Polysaccharide degradation</keyword>
<dbReference type="EMBL" id="JACXRZ010000002">
    <property type="protein sequence ID" value="MBD3141771.1"/>
    <property type="molecule type" value="Genomic_DNA"/>
</dbReference>
<evidence type="ECO:0000313" key="7">
    <source>
        <dbReference type="Proteomes" id="UP000653231"/>
    </source>
</evidence>
<gene>
    <name evidence="6" type="ORF">IEQ31_00980</name>
</gene>
<feature type="compositionally biased region" description="Gly residues" evidence="3">
    <location>
        <begin position="251"/>
        <end position="262"/>
    </location>
</feature>
<feature type="region of interest" description="Disordered" evidence="3">
    <location>
        <begin position="200"/>
        <end position="262"/>
    </location>
</feature>
<reference evidence="6 7" key="1">
    <citation type="submission" date="2020-09" db="EMBL/GenBank/DDBJ databases">
        <title>Actinomycete isolated from the Camponotus japonicus Mayr.</title>
        <authorList>
            <person name="Gong X."/>
        </authorList>
    </citation>
    <scope>NUCLEOTIDE SEQUENCE [LARGE SCALE GENOMIC DNA]</scope>
    <source>
        <strain evidence="6 7">2C-HV3</strain>
    </source>
</reference>
<keyword evidence="7" id="KW-1185">Reference proteome</keyword>
<keyword evidence="2" id="KW-0964">Secreted</keyword>
<proteinExistence type="inferred from homology"/>
<keyword evidence="1 2" id="KW-0456">Lyase</keyword>
<evidence type="ECO:0000259" key="5">
    <source>
        <dbReference type="SMART" id="SM00656"/>
    </source>
</evidence>
<evidence type="ECO:0000313" key="6">
    <source>
        <dbReference type="EMBL" id="MBD3141771.1"/>
    </source>
</evidence>
<feature type="domain" description="Pectate lyase" evidence="5">
    <location>
        <begin position="260"/>
        <end position="482"/>
    </location>
</feature>
<sequence>MNAVRIHERLSVGPGVRPLGQGSCTTCKELALTTRTGTRTGVGVIGTLAGVAALVGGVFAGVSNAAPSAGPSAGAYRIVNGASGLCLTVPGGSTSDGVQLTVSSCNGASNQTWNLSAQGSGFRLAAGNSGKCAGVKDASTSAGKAVQQESCTGASSQTWELTASGSNYRLVNANSDKCLNTKDNSTSSGALAQQNSCDSVSTKQWTLQPAGSQPSSTPTATPTRSPSPTPSTTPTGGPTTPPTTGLIGWATQGGGTTGGAGGGTTTVTSLTALTSAVKGDSAKVVQVNGTFTCSEDVRVGGNTTIVGIGANSGLTGCGLNIRDVGNVIVRNMKISKVRAGNGNGDAIHLDNAKRVWLDHNDLSSDTSHGTDYYDGLLDITHGSDYVTVSWSKLHDHVKCSLVGHSDNNSSEDTGHLRVTYHHNAFQTCAQRNPRVRFGNPVHVFNNYYYKDPSFTDYSYGIASTCGAGVLVEGNYFENIAEPTHTAEGSSPGGSIVARNNYFVNSGTPQTSGSVASIPYSYTVDNPSGVKANVLANAGTDKI</sequence>
<protein>
    <submittedName>
        <fullName evidence="6">RICIN domain-containing protein</fullName>
    </submittedName>
</protein>